<feature type="transmembrane region" description="Helical" evidence="12">
    <location>
        <begin position="108"/>
        <end position="126"/>
    </location>
</feature>
<keyword evidence="11 12" id="KW-0472">Membrane</keyword>
<name>A0A1M4N2U5_9RHOB</name>
<dbReference type="PANTHER" id="PTHR38674">
    <property type="entry name" value="ALKANE 1-MONOOXYGENASE 1"/>
    <property type="match status" value="1"/>
</dbReference>
<dbReference type="GO" id="GO:0005886">
    <property type="term" value="C:plasma membrane"/>
    <property type="evidence" value="ECO:0007669"/>
    <property type="project" value="UniProtKB-SubCell"/>
</dbReference>
<evidence type="ECO:0000256" key="7">
    <source>
        <dbReference type="ARBA" id="ARBA00022989"/>
    </source>
</evidence>
<feature type="domain" description="Fatty acid desaturase" evidence="13">
    <location>
        <begin position="111"/>
        <end position="334"/>
    </location>
</feature>
<keyword evidence="9" id="KW-0408">Iron</keyword>
<evidence type="ECO:0000256" key="5">
    <source>
        <dbReference type="ARBA" id="ARBA00022692"/>
    </source>
</evidence>
<dbReference type="GO" id="GO:0004497">
    <property type="term" value="F:monooxygenase activity"/>
    <property type="evidence" value="ECO:0007669"/>
    <property type="project" value="UniProtKB-KW"/>
</dbReference>
<evidence type="ECO:0000256" key="10">
    <source>
        <dbReference type="ARBA" id="ARBA00023033"/>
    </source>
</evidence>
<keyword evidence="4" id="KW-0997">Cell inner membrane</keyword>
<dbReference type="Pfam" id="PF00487">
    <property type="entry name" value="FA_desaturase"/>
    <property type="match status" value="1"/>
</dbReference>
<dbReference type="Proteomes" id="UP000184085">
    <property type="component" value="Unassembled WGS sequence"/>
</dbReference>
<keyword evidence="5 12" id="KW-0812">Transmembrane</keyword>
<comment type="subcellular location">
    <subcellularLocation>
        <location evidence="1">Cell inner membrane</location>
        <topology evidence="1">Multi-pass membrane protein</topology>
    </subcellularLocation>
</comment>
<evidence type="ECO:0000256" key="8">
    <source>
        <dbReference type="ARBA" id="ARBA00023002"/>
    </source>
</evidence>
<evidence type="ECO:0000256" key="11">
    <source>
        <dbReference type="ARBA" id="ARBA00023136"/>
    </source>
</evidence>
<gene>
    <name evidence="14" type="ORF">KARMA_3446</name>
</gene>
<evidence type="ECO:0000256" key="4">
    <source>
        <dbReference type="ARBA" id="ARBA00022519"/>
    </source>
</evidence>
<evidence type="ECO:0000256" key="2">
    <source>
        <dbReference type="ARBA" id="ARBA00010823"/>
    </source>
</evidence>
<dbReference type="PANTHER" id="PTHR38674:SF1">
    <property type="entry name" value="ALKANE 1-MONOOXYGENASE 1"/>
    <property type="match status" value="1"/>
</dbReference>
<comment type="similarity">
    <text evidence="2">Belongs to the fatty acid desaturase type 1 family. AlkB subfamily.</text>
</comment>
<evidence type="ECO:0000256" key="3">
    <source>
        <dbReference type="ARBA" id="ARBA00022475"/>
    </source>
</evidence>
<keyword evidence="8" id="KW-0560">Oxidoreductase</keyword>
<evidence type="ECO:0000313" key="14">
    <source>
        <dbReference type="EMBL" id="SCM69212.1"/>
    </source>
</evidence>
<dbReference type="AlphaFoldDB" id="A0A1M4N2U5"/>
<dbReference type="EMBL" id="FMJB01000064">
    <property type="protein sequence ID" value="SCM69212.1"/>
    <property type="molecule type" value="Genomic_DNA"/>
</dbReference>
<keyword evidence="10" id="KW-0503">Monooxygenase</keyword>
<evidence type="ECO:0000256" key="6">
    <source>
        <dbReference type="ARBA" id="ARBA00022723"/>
    </source>
</evidence>
<protein>
    <submittedName>
        <fullName evidence="14">Putative membrane protein</fullName>
    </submittedName>
</protein>
<dbReference type="InterPro" id="IPR033885">
    <property type="entry name" value="AlkB/XylM"/>
</dbReference>
<dbReference type="GO" id="GO:0006629">
    <property type="term" value="P:lipid metabolic process"/>
    <property type="evidence" value="ECO:0007669"/>
    <property type="project" value="InterPro"/>
</dbReference>
<accession>A0A1M4N2U5</accession>
<evidence type="ECO:0000256" key="12">
    <source>
        <dbReference type="SAM" id="Phobius"/>
    </source>
</evidence>
<keyword evidence="7 12" id="KW-1133">Transmembrane helix</keyword>
<keyword evidence="6" id="KW-0479">Metal-binding</keyword>
<dbReference type="CDD" id="cd03512">
    <property type="entry name" value="Alkane-hydroxylase"/>
    <property type="match status" value="1"/>
</dbReference>
<evidence type="ECO:0000313" key="15">
    <source>
        <dbReference type="Proteomes" id="UP000184085"/>
    </source>
</evidence>
<proteinExistence type="inferred from homology"/>
<reference evidence="15" key="1">
    <citation type="submission" date="2016-09" db="EMBL/GenBank/DDBJ databases">
        <authorList>
            <person name="Wibberg D."/>
        </authorList>
    </citation>
    <scope>NUCLEOTIDE SEQUENCE [LARGE SCALE GENOMIC DNA]</scope>
</reference>
<dbReference type="GO" id="GO:0046872">
    <property type="term" value="F:metal ion binding"/>
    <property type="evidence" value="ECO:0007669"/>
    <property type="project" value="UniProtKB-KW"/>
</dbReference>
<sequence>MIPAVQVSHFSRALPFWLPVLLLPLAWFCAVTGGLAILLMPIVTWYMFSVLDAVGGLETENADPETPESDLFWYRAITVMWPPLQFATLFGMIWYVTRAEHLNTLESILMFFGVGVITGTIGITYSHELMHQKNAKERWLGDILLAMVMYSHFRSEHLRVHHIYVGTPKDPVTARYNEGFHRFFPRVLRESIVSSFKAEKAMLARRGLPWTHKSNPFWRYWALQAAMLLLAFGVGGWAGLGLFLYQAFIAIWQLEIVNYVEHYGLTRKHLGEGKYEHVKPHHSWNASHKGTNWLLINLQRHSDHHYKPDRRFPLLQNYSEDEAPQLPHGYPLMTMGAMIPSYWRRVMNPKVREWRAKYYPEIEDWKPYNKGQNPLPR</sequence>
<feature type="transmembrane region" description="Helical" evidence="12">
    <location>
        <begin position="220"/>
        <end position="245"/>
    </location>
</feature>
<dbReference type="InterPro" id="IPR005804">
    <property type="entry name" value="FA_desaturase_dom"/>
</dbReference>
<evidence type="ECO:0000256" key="9">
    <source>
        <dbReference type="ARBA" id="ARBA00023004"/>
    </source>
</evidence>
<dbReference type="RefSeq" id="WP_072708559.1">
    <property type="nucleotide sequence ID" value="NZ_FMJB01000064.1"/>
</dbReference>
<organism evidence="14 15">
    <name type="scientific">Donghicola eburneus</name>
    <dbReference type="NCBI Taxonomy" id="393278"/>
    <lineage>
        <taxon>Bacteria</taxon>
        <taxon>Pseudomonadati</taxon>
        <taxon>Pseudomonadota</taxon>
        <taxon>Alphaproteobacteria</taxon>
        <taxon>Rhodobacterales</taxon>
        <taxon>Roseobacteraceae</taxon>
        <taxon>Donghicola</taxon>
    </lineage>
</organism>
<evidence type="ECO:0000259" key="13">
    <source>
        <dbReference type="Pfam" id="PF00487"/>
    </source>
</evidence>
<keyword evidence="3" id="KW-1003">Cell membrane</keyword>
<evidence type="ECO:0000256" key="1">
    <source>
        <dbReference type="ARBA" id="ARBA00004429"/>
    </source>
</evidence>
<feature type="transmembrane region" description="Helical" evidence="12">
    <location>
        <begin position="21"/>
        <end position="48"/>
    </location>
</feature>
<keyword evidence="15" id="KW-1185">Reference proteome</keyword>
<feature type="transmembrane region" description="Helical" evidence="12">
    <location>
        <begin position="72"/>
        <end position="96"/>
    </location>
</feature>